<dbReference type="Pfam" id="PF00481">
    <property type="entry name" value="PP2C"/>
    <property type="match status" value="1"/>
</dbReference>
<dbReference type="SUPFAM" id="SSF81606">
    <property type="entry name" value="PP2C-like"/>
    <property type="match status" value="1"/>
</dbReference>
<dbReference type="InterPro" id="IPR015655">
    <property type="entry name" value="PP2C"/>
</dbReference>
<dbReference type="Proteomes" id="UP000664859">
    <property type="component" value="Unassembled WGS sequence"/>
</dbReference>
<evidence type="ECO:0000313" key="4">
    <source>
        <dbReference type="Proteomes" id="UP000664859"/>
    </source>
</evidence>
<gene>
    <name evidence="3" type="ORF">JKP88DRAFT_326494</name>
</gene>
<protein>
    <submittedName>
        <fullName evidence="3">Phosphatase 2C-like domain-containing protein</fullName>
    </submittedName>
</protein>
<feature type="compositionally biased region" description="Basic residues" evidence="1">
    <location>
        <begin position="412"/>
        <end position="435"/>
    </location>
</feature>
<dbReference type="SMART" id="SM00332">
    <property type="entry name" value="PP2Cc"/>
    <property type="match status" value="1"/>
</dbReference>
<dbReference type="CDD" id="cd00143">
    <property type="entry name" value="PP2Cc"/>
    <property type="match status" value="1"/>
</dbReference>
<dbReference type="Gene3D" id="3.60.40.10">
    <property type="entry name" value="PPM-type phosphatase domain"/>
    <property type="match status" value="1"/>
</dbReference>
<feature type="compositionally biased region" description="Low complexity" evidence="1">
    <location>
        <begin position="361"/>
        <end position="379"/>
    </location>
</feature>
<evidence type="ECO:0000313" key="3">
    <source>
        <dbReference type="EMBL" id="KAG5179499.1"/>
    </source>
</evidence>
<feature type="compositionally biased region" description="Basic and acidic residues" evidence="1">
    <location>
        <begin position="380"/>
        <end position="389"/>
    </location>
</feature>
<feature type="region of interest" description="Disordered" evidence="1">
    <location>
        <begin position="356"/>
        <end position="550"/>
    </location>
</feature>
<feature type="compositionally biased region" description="Acidic residues" evidence="1">
    <location>
        <begin position="446"/>
        <end position="459"/>
    </location>
</feature>
<dbReference type="InterPro" id="IPR001932">
    <property type="entry name" value="PPM-type_phosphatase-like_dom"/>
</dbReference>
<dbReference type="SMART" id="SM00331">
    <property type="entry name" value="PP2C_SIG"/>
    <property type="match status" value="1"/>
</dbReference>
<feature type="compositionally biased region" description="Basic and acidic residues" evidence="1">
    <location>
        <begin position="461"/>
        <end position="475"/>
    </location>
</feature>
<dbReference type="EMBL" id="JAFCMP010000457">
    <property type="protein sequence ID" value="KAG5179499.1"/>
    <property type="molecule type" value="Genomic_DNA"/>
</dbReference>
<dbReference type="OrthoDB" id="10264738at2759"/>
<proteinExistence type="predicted"/>
<evidence type="ECO:0000256" key="1">
    <source>
        <dbReference type="SAM" id="MobiDB-lite"/>
    </source>
</evidence>
<sequence length="550" mass="57457">MEDRTVIQEHLFEAAPRAPSSPGIYAVFDGHHDHRCAEFAAKRLGQLLQAAAAEIAAVSPADNSAAAMDGVIERVAAVVYSRSAPPTVPAPSAHDWPRILWVALHAADRAFTSSQDAPSQSGATALVVAYDGSGSLHIANLGDCRAVLCRGIRAVDITTDNKATDAAEVARVADAGGFVVSRRVAGELLVSRALGNELRQAQGQCLISKDAHLTQVRLGKDDEFVVLGSDGLFNAMAATDSTTAGSQEVVDEVRRILERQDIISMHHVAEALIGHASQQCKHALRTCCQMPAASDNMPAIVVKISGMECRLGAVAAAAKAAAAPARVMAPVWTRRSDATASSSTLKLELPARIAKKTGHVSAPAPAISTPSPSSTATSPRGERRLAVREGEDDTGAHPAVYDEAGVGDERAPHKHHSRRRKPQQPFAKKRARKRAVAQDAATEVELAAESEAAESDQEMVDLQREDVADSDRGDSSEVGSGVLQVVVPEQPSAESPGATAVEDSAGSAPVATVSRGDGHIAAVQGIGGDNVERLSGRLEQSQGKTEGGGR</sequence>
<dbReference type="AlphaFoldDB" id="A0A836CBE0"/>
<dbReference type="GO" id="GO:0004722">
    <property type="term" value="F:protein serine/threonine phosphatase activity"/>
    <property type="evidence" value="ECO:0007669"/>
    <property type="project" value="InterPro"/>
</dbReference>
<feature type="domain" description="PPM-type phosphatase" evidence="2">
    <location>
        <begin position="1"/>
        <end position="304"/>
    </location>
</feature>
<evidence type="ECO:0000259" key="2">
    <source>
        <dbReference type="PROSITE" id="PS51746"/>
    </source>
</evidence>
<name>A0A836CBE0_9STRA</name>
<keyword evidence="4" id="KW-1185">Reference proteome</keyword>
<accession>A0A836CBE0</accession>
<dbReference type="PANTHER" id="PTHR13832">
    <property type="entry name" value="PROTEIN PHOSPHATASE 2C"/>
    <property type="match status" value="1"/>
</dbReference>
<dbReference type="InterPro" id="IPR036457">
    <property type="entry name" value="PPM-type-like_dom_sf"/>
</dbReference>
<reference evidence="3" key="1">
    <citation type="submission" date="2021-02" db="EMBL/GenBank/DDBJ databases">
        <title>First Annotated Genome of the Yellow-green Alga Tribonema minus.</title>
        <authorList>
            <person name="Mahan K.M."/>
        </authorList>
    </citation>
    <scope>NUCLEOTIDE SEQUENCE</scope>
    <source>
        <strain evidence="3">UTEX B ZZ1240</strain>
    </source>
</reference>
<organism evidence="3 4">
    <name type="scientific">Tribonema minus</name>
    <dbReference type="NCBI Taxonomy" id="303371"/>
    <lineage>
        <taxon>Eukaryota</taxon>
        <taxon>Sar</taxon>
        <taxon>Stramenopiles</taxon>
        <taxon>Ochrophyta</taxon>
        <taxon>PX clade</taxon>
        <taxon>Xanthophyceae</taxon>
        <taxon>Tribonematales</taxon>
        <taxon>Tribonemataceae</taxon>
        <taxon>Tribonema</taxon>
    </lineage>
</organism>
<dbReference type="PROSITE" id="PS51746">
    <property type="entry name" value="PPM_2"/>
    <property type="match status" value="1"/>
</dbReference>
<comment type="caution">
    <text evidence="3">The sequence shown here is derived from an EMBL/GenBank/DDBJ whole genome shotgun (WGS) entry which is preliminary data.</text>
</comment>
<dbReference type="PANTHER" id="PTHR13832:SF827">
    <property type="entry name" value="PROTEIN PHOSPHATASE 1L"/>
    <property type="match status" value="1"/>
</dbReference>